<evidence type="ECO:0000256" key="1">
    <source>
        <dbReference type="ARBA" id="ARBA00001933"/>
    </source>
</evidence>
<comment type="subcellular location">
    <subcellularLocation>
        <location evidence="2">Endoplasmic reticulum</location>
    </subcellularLocation>
    <subcellularLocation>
        <location evidence="3">Membrane</location>
    </subcellularLocation>
</comment>
<keyword evidence="18" id="KW-0175">Coiled coil</keyword>
<evidence type="ECO:0000256" key="9">
    <source>
        <dbReference type="ARBA" id="ARBA00022692"/>
    </source>
</evidence>
<evidence type="ECO:0000256" key="18">
    <source>
        <dbReference type="SAM" id="Coils"/>
    </source>
</evidence>
<evidence type="ECO:0000256" key="16">
    <source>
        <dbReference type="ARBA" id="ARBA00023315"/>
    </source>
</evidence>
<dbReference type="InterPro" id="IPR015422">
    <property type="entry name" value="PyrdxlP-dep_Trfase_small"/>
</dbReference>
<evidence type="ECO:0000256" key="11">
    <source>
        <dbReference type="ARBA" id="ARBA00022898"/>
    </source>
</evidence>
<comment type="similarity">
    <text evidence="6">Belongs to the class-II pyridoxal-phosphate-dependent aminotransferase family.</text>
</comment>
<evidence type="ECO:0000256" key="8">
    <source>
        <dbReference type="ARBA" id="ARBA00022679"/>
    </source>
</evidence>
<dbReference type="InterPro" id="IPR050087">
    <property type="entry name" value="AON_synthase_class-II"/>
</dbReference>
<dbReference type="EMBL" id="JAAAUY010000866">
    <property type="protein sequence ID" value="KAF9325816.1"/>
    <property type="molecule type" value="Genomic_DNA"/>
</dbReference>
<dbReference type="Gene3D" id="3.90.1150.10">
    <property type="entry name" value="Aspartate Aminotransferase, domain 1"/>
    <property type="match status" value="1"/>
</dbReference>
<evidence type="ECO:0000313" key="22">
    <source>
        <dbReference type="Proteomes" id="UP000696485"/>
    </source>
</evidence>
<comment type="catalytic activity">
    <reaction evidence="17">
        <text>L-serine + hexadecanoyl-CoA + H(+) = 3-oxosphinganine + CO2 + CoA</text>
        <dbReference type="Rhea" id="RHEA:14761"/>
        <dbReference type="ChEBI" id="CHEBI:15378"/>
        <dbReference type="ChEBI" id="CHEBI:16526"/>
        <dbReference type="ChEBI" id="CHEBI:33384"/>
        <dbReference type="ChEBI" id="CHEBI:57287"/>
        <dbReference type="ChEBI" id="CHEBI:57379"/>
        <dbReference type="ChEBI" id="CHEBI:58299"/>
        <dbReference type="EC" id="2.3.1.50"/>
    </reaction>
</comment>
<comment type="caution">
    <text evidence="21">The sequence shown here is derived from an EMBL/GenBank/DDBJ whole genome shotgun (WGS) entry which is preliminary data.</text>
</comment>
<comment type="pathway">
    <text evidence="4">Lipid metabolism; sphingolipid metabolism.</text>
</comment>
<reference evidence="21" key="1">
    <citation type="journal article" date="2020" name="Fungal Divers.">
        <title>Resolving the Mortierellaceae phylogeny through synthesis of multi-gene phylogenetics and phylogenomics.</title>
        <authorList>
            <person name="Vandepol N."/>
            <person name="Liber J."/>
            <person name="Desiro A."/>
            <person name="Na H."/>
            <person name="Kennedy M."/>
            <person name="Barry K."/>
            <person name="Grigoriev I.V."/>
            <person name="Miller A.N."/>
            <person name="O'Donnell K."/>
            <person name="Stajich J.E."/>
            <person name="Bonito G."/>
        </authorList>
    </citation>
    <scope>NUCLEOTIDE SEQUENCE</scope>
    <source>
        <strain evidence="21">NVP1</strain>
    </source>
</reference>
<evidence type="ECO:0000256" key="7">
    <source>
        <dbReference type="ARBA" id="ARBA00013220"/>
    </source>
</evidence>
<dbReference type="AlphaFoldDB" id="A0A9P5SDE0"/>
<dbReference type="PROSITE" id="PS50192">
    <property type="entry name" value="T_SNARE"/>
    <property type="match status" value="2"/>
</dbReference>
<dbReference type="GO" id="GO:0017059">
    <property type="term" value="C:serine palmitoyltransferase complex"/>
    <property type="evidence" value="ECO:0007669"/>
    <property type="project" value="TreeGrafter"/>
</dbReference>
<evidence type="ECO:0000259" key="20">
    <source>
        <dbReference type="PROSITE" id="PS50192"/>
    </source>
</evidence>
<keyword evidence="12" id="KW-0746">Sphingolipid metabolism</keyword>
<keyword evidence="16" id="KW-0012">Acyltransferase</keyword>
<dbReference type="Pfam" id="PF00155">
    <property type="entry name" value="Aminotran_1_2"/>
    <property type="match status" value="1"/>
</dbReference>
<evidence type="ECO:0000256" key="17">
    <source>
        <dbReference type="ARBA" id="ARBA00048528"/>
    </source>
</evidence>
<evidence type="ECO:0000256" key="5">
    <source>
        <dbReference type="ARBA" id="ARBA00004991"/>
    </source>
</evidence>
<dbReference type="GO" id="GO:0016020">
    <property type="term" value="C:membrane"/>
    <property type="evidence" value="ECO:0007669"/>
    <property type="project" value="UniProtKB-SubCell"/>
</dbReference>
<comment type="pathway">
    <text evidence="5">Sphingolipid metabolism.</text>
</comment>
<proteinExistence type="inferred from homology"/>
<dbReference type="Proteomes" id="UP000696485">
    <property type="component" value="Unassembled WGS sequence"/>
</dbReference>
<feature type="domain" description="T-SNARE coiled-coil homology" evidence="20">
    <location>
        <begin position="134"/>
        <end position="196"/>
    </location>
</feature>
<feature type="region of interest" description="Disordered" evidence="19">
    <location>
        <begin position="354"/>
        <end position="392"/>
    </location>
</feature>
<dbReference type="GO" id="GO:0004758">
    <property type="term" value="F:serine C-palmitoyltransferase activity"/>
    <property type="evidence" value="ECO:0007669"/>
    <property type="project" value="UniProtKB-EC"/>
</dbReference>
<organism evidence="21 22">
    <name type="scientific">Podila minutissima</name>
    <dbReference type="NCBI Taxonomy" id="64525"/>
    <lineage>
        <taxon>Eukaryota</taxon>
        <taxon>Fungi</taxon>
        <taxon>Fungi incertae sedis</taxon>
        <taxon>Mucoromycota</taxon>
        <taxon>Mortierellomycotina</taxon>
        <taxon>Mortierellomycetes</taxon>
        <taxon>Mortierellales</taxon>
        <taxon>Mortierellaceae</taxon>
        <taxon>Podila</taxon>
    </lineage>
</organism>
<evidence type="ECO:0000256" key="3">
    <source>
        <dbReference type="ARBA" id="ARBA00004370"/>
    </source>
</evidence>
<dbReference type="GO" id="GO:0030170">
    <property type="term" value="F:pyridoxal phosphate binding"/>
    <property type="evidence" value="ECO:0007669"/>
    <property type="project" value="InterPro"/>
</dbReference>
<keyword evidence="15" id="KW-0472">Membrane</keyword>
<evidence type="ECO:0000256" key="10">
    <source>
        <dbReference type="ARBA" id="ARBA00022824"/>
    </source>
</evidence>
<dbReference type="InterPro" id="IPR015424">
    <property type="entry name" value="PyrdxlP-dep_Trfase"/>
</dbReference>
<dbReference type="EC" id="2.3.1.50" evidence="7"/>
<evidence type="ECO:0000256" key="13">
    <source>
        <dbReference type="ARBA" id="ARBA00022989"/>
    </source>
</evidence>
<dbReference type="InterPro" id="IPR001917">
    <property type="entry name" value="Aminotrans_II_pyridoxalP_BS"/>
</dbReference>
<feature type="coiled-coil region" evidence="18">
    <location>
        <begin position="172"/>
        <end position="247"/>
    </location>
</feature>
<dbReference type="InterPro" id="IPR000727">
    <property type="entry name" value="T_SNARE_dom"/>
</dbReference>
<protein>
    <recommendedName>
        <fullName evidence="7">serine C-palmitoyltransferase</fullName>
        <ecNumber evidence="7">2.3.1.50</ecNumber>
    </recommendedName>
</protein>
<evidence type="ECO:0000256" key="6">
    <source>
        <dbReference type="ARBA" id="ARBA00008392"/>
    </source>
</evidence>
<dbReference type="SMART" id="SM00397">
    <property type="entry name" value="t_SNARE"/>
    <property type="match status" value="2"/>
</dbReference>
<feature type="compositionally biased region" description="Low complexity" evidence="19">
    <location>
        <begin position="90"/>
        <end position="111"/>
    </location>
</feature>
<keyword evidence="10" id="KW-0256">Endoplasmic reticulum</keyword>
<dbReference type="CDD" id="cd15857">
    <property type="entry name" value="SNARE_SEC9C"/>
    <property type="match status" value="1"/>
</dbReference>
<gene>
    <name evidence="21" type="primary">LCB2_2</name>
    <name evidence="21" type="ORF">BG006_010708</name>
</gene>
<dbReference type="PROSITE" id="PS00599">
    <property type="entry name" value="AA_TRANSFER_CLASS_2"/>
    <property type="match status" value="1"/>
</dbReference>
<keyword evidence="22" id="KW-1185">Reference proteome</keyword>
<evidence type="ECO:0000256" key="19">
    <source>
        <dbReference type="SAM" id="MobiDB-lite"/>
    </source>
</evidence>
<dbReference type="Gene3D" id="1.20.5.110">
    <property type="match status" value="2"/>
</dbReference>
<dbReference type="PANTHER" id="PTHR13693">
    <property type="entry name" value="CLASS II AMINOTRANSFERASE/8-AMINO-7-OXONONANOATE SYNTHASE"/>
    <property type="match status" value="1"/>
</dbReference>
<feature type="region of interest" description="Disordered" evidence="19">
    <location>
        <begin position="1"/>
        <end position="143"/>
    </location>
</feature>
<evidence type="ECO:0000256" key="14">
    <source>
        <dbReference type="ARBA" id="ARBA00023098"/>
    </source>
</evidence>
<name>A0A9P5SDE0_9FUNG</name>
<dbReference type="GO" id="GO:0046512">
    <property type="term" value="P:sphingosine biosynthetic process"/>
    <property type="evidence" value="ECO:0007669"/>
    <property type="project" value="TreeGrafter"/>
</dbReference>
<keyword evidence="13" id="KW-1133">Transmembrane helix</keyword>
<feature type="domain" description="T-SNARE coiled-coil homology" evidence="20">
    <location>
        <begin position="292"/>
        <end position="354"/>
    </location>
</feature>
<dbReference type="GO" id="GO:0046513">
    <property type="term" value="P:ceramide biosynthetic process"/>
    <property type="evidence" value="ECO:0007669"/>
    <property type="project" value="TreeGrafter"/>
</dbReference>
<dbReference type="FunFam" id="3.40.640.10:FF:000047">
    <property type="entry name" value="serine palmitoyltransferase 2 isoform X1"/>
    <property type="match status" value="1"/>
</dbReference>
<accession>A0A9P5SDE0</accession>
<evidence type="ECO:0000256" key="2">
    <source>
        <dbReference type="ARBA" id="ARBA00004240"/>
    </source>
</evidence>
<feature type="compositionally biased region" description="Polar residues" evidence="19">
    <location>
        <begin position="128"/>
        <end position="143"/>
    </location>
</feature>
<keyword evidence="11" id="KW-0663">Pyridoxal phosphate</keyword>
<dbReference type="InterPro" id="IPR015421">
    <property type="entry name" value="PyrdxlP-dep_Trfase_major"/>
</dbReference>
<dbReference type="CDD" id="cd15886">
    <property type="entry name" value="SNARE_SEC9N"/>
    <property type="match status" value="1"/>
</dbReference>
<evidence type="ECO:0000256" key="15">
    <source>
        <dbReference type="ARBA" id="ARBA00023136"/>
    </source>
</evidence>
<dbReference type="SUPFAM" id="SSF53383">
    <property type="entry name" value="PLP-dependent transferases"/>
    <property type="match status" value="1"/>
</dbReference>
<sequence length="896" mass="99181">MASYGGNANNSYGGNSYGANNGSYGRTGSYGNSSSNGGNSPSSYGQQRPSNSGGNNNGYPSQRPGQYGQQQSYGGQQQNYGGQQYGGQQYGQQQYGQQQYGQQYGQYGRYGDQNAPVPGQETEEDVNRVQQQIRDTRQESVQSTRNALRVLQEADVSAGRTIQQLGEQSEQLGRIERSLDSAQIHADNAQEKAGELKTVNRSMFAIHVKNPFTSTKKKELALEEAKRKAAEELAQREVIRKEEYESKQRVNNAMGQGPYGRAPNNNYNYSNNGRGGPGERSAYAFENNAEDDAAENEIDQNLDMMGDLLGSLKNRATAMNTEVNRQNERMTGITSKTDNLHGSVTHNTNLLQKIAKRGSRSDTPGTTLKSRSHAAFPEDKSSKGSSKQHWKGFSSSEKNRALFKTEYDDIMEEPPYFYLITTYLSYIILSFFGHVRDFYGFRWNKKAFAHLMPSNGYAALTSDWDSFWTRNLKMRIEDCFSVPTTLVPGRTINMLERVTKDYCRTFQFTGRLKEAVNLSSYNYLGFAQSTGPCADAVEEIVHTYGLSSCGTRLEAGSLDLHSKTEELVAEFMGKESALLVSMGYATNSTTIAGLASKGSLIISDELNHNSLVFGSRLSGAFIRVFKHNDVKDLESVLRDAISQGQPRTHRPWKNILLIVEGLYSMEGSIVKLPEIVALKKKYKFNLYVDEAHSVGAIGPRGRGVCDYYGIDPKEVDILMGTFTKSFGAAGGYICASKEIIDHLRLVNHSSVYGESMSPIVLQQIYTSMWSIMGRDGTGAGQERLSRLAWNARYLGSNLRKMGFIIYGDRDSPVIPLLLFNPAKIPAFSRECRKRDLAVVVVGFPATSIVASRARFCVSASHTKEDLDFVLSVVSEVGDILGLKMSSRRALEMGMDA</sequence>
<dbReference type="Gene3D" id="3.40.640.10">
    <property type="entry name" value="Type I PLP-dependent aspartate aminotransferase-like (Major domain)"/>
    <property type="match status" value="1"/>
</dbReference>
<dbReference type="InterPro" id="IPR004839">
    <property type="entry name" value="Aminotransferase_I/II_large"/>
</dbReference>
<dbReference type="PANTHER" id="PTHR13693:SF3">
    <property type="entry name" value="LD36009P"/>
    <property type="match status" value="1"/>
</dbReference>
<evidence type="ECO:0000256" key="12">
    <source>
        <dbReference type="ARBA" id="ARBA00022919"/>
    </source>
</evidence>
<dbReference type="SUPFAM" id="SSF58038">
    <property type="entry name" value="SNARE fusion complex"/>
    <property type="match status" value="2"/>
</dbReference>
<keyword evidence="14" id="KW-0443">Lipid metabolism</keyword>
<feature type="compositionally biased region" description="Low complexity" evidence="19">
    <location>
        <begin position="1"/>
        <end position="82"/>
    </location>
</feature>
<dbReference type="CDD" id="cd06454">
    <property type="entry name" value="KBL_like"/>
    <property type="match status" value="1"/>
</dbReference>
<keyword evidence="8" id="KW-0808">Transferase</keyword>
<evidence type="ECO:0000313" key="21">
    <source>
        <dbReference type="EMBL" id="KAF9325816.1"/>
    </source>
</evidence>
<comment type="cofactor">
    <cofactor evidence="1">
        <name>pyridoxal 5'-phosphate</name>
        <dbReference type="ChEBI" id="CHEBI:597326"/>
    </cofactor>
</comment>
<keyword evidence="9" id="KW-0812">Transmembrane</keyword>
<evidence type="ECO:0000256" key="4">
    <source>
        <dbReference type="ARBA" id="ARBA00004760"/>
    </source>
</evidence>
<dbReference type="GO" id="GO:0005783">
    <property type="term" value="C:endoplasmic reticulum"/>
    <property type="evidence" value="ECO:0007669"/>
    <property type="project" value="UniProtKB-SubCell"/>
</dbReference>